<proteinExistence type="predicted"/>
<reference evidence="2 3" key="1">
    <citation type="submission" date="2014-09" db="EMBL/GenBank/DDBJ databases">
        <title>Sporocytophaga myxococcoides PG-01 genome sequencing.</title>
        <authorList>
            <person name="Liu L."/>
            <person name="Gao P.J."/>
            <person name="Chen G.J."/>
            <person name="Wang L.S."/>
        </authorList>
    </citation>
    <scope>NUCLEOTIDE SEQUENCE [LARGE SCALE GENOMIC DNA]</scope>
    <source>
        <strain evidence="2 3">PG-01</strain>
    </source>
</reference>
<dbReference type="InterPro" id="IPR006121">
    <property type="entry name" value="HMA_dom"/>
</dbReference>
<dbReference type="InterPro" id="IPR036163">
    <property type="entry name" value="HMA_dom_sf"/>
</dbReference>
<sequence>MCEERIEATANRLAGVESADFNLESHQLTVTYDTAKISELEIHKAIASVGHGTKLVPMSSTAHDKLPGCCKEIE</sequence>
<dbReference type="GO" id="GO:0046872">
    <property type="term" value="F:metal ion binding"/>
    <property type="evidence" value="ECO:0007669"/>
    <property type="project" value="InterPro"/>
</dbReference>
<dbReference type="CDD" id="cd00371">
    <property type="entry name" value="HMA"/>
    <property type="match status" value="1"/>
</dbReference>
<dbReference type="PROSITE" id="PS50846">
    <property type="entry name" value="HMA_2"/>
    <property type="match status" value="1"/>
</dbReference>
<organism evidence="2 3">
    <name type="scientific">Sporocytophaga myxococcoides</name>
    <dbReference type="NCBI Taxonomy" id="153721"/>
    <lineage>
        <taxon>Bacteria</taxon>
        <taxon>Pseudomonadati</taxon>
        <taxon>Bacteroidota</taxon>
        <taxon>Cytophagia</taxon>
        <taxon>Cytophagales</taxon>
        <taxon>Cytophagaceae</taxon>
        <taxon>Sporocytophaga</taxon>
    </lineage>
</organism>
<feature type="domain" description="HMA" evidence="1">
    <location>
        <begin position="1"/>
        <end position="54"/>
    </location>
</feature>
<gene>
    <name evidence="2" type="ORF">MYP_3478</name>
</gene>
<evidence type="ECO:0000313" key="3">
    <source>
        <dbReference type="Proteomes" id="UP000030185"/>
    </source>
</evidence>
<dbReference type="Gene3D" id="3.30.70.100">
    <property type="match status" value="1"/>
</dbReference>
<dbReference type="eggNOG" id="COG2608">
    <property type="taxonomic scope" value="Bacteria"/>
</dbReference>
<dbReference type="SUPFAM" id="SSF55008">
    <property type="entry name" value="HMA, heavy metal-associated domain"/>
    <property type="match status" value="1"/>
</dbReference>
<comment type="caution">
    <text evidence="2">The sequence shown here is derived from an EMBL/GenBank/DDBJ whole genome shotgun (WGS) entry which is preliminary data.</text>
</comment>
<protein>
    <recommendedName>
        <fullName evidence="1">HMA domain-containing protein</fullName>
    </recommendedName>
</protein>
<keyword evidence="3" id="KW-1185">Reference proteome</keyword>
<dbReference type="Proteomes" id="UP000030185">
    <property type="component" value="Unassembled WGS sequence"/>
</dbReference>
<name>A0A098LII5_9BACT</name>
<dbReference type="STRING" id="153721.MYP_3478"/>
<dbReference type="Pfam" id="PF00403">
    <property type="entry name" value="HMA"/>
    <property type="match status" value="1"/>
</dbReference>
<dbReference type="EMBL" id="BBLT01000007">
    <property type="protein sequence ID" value="GAL86249.1"/>
    <property type="molecule type" value="Genomic_DNA"/>
</dbReference>
<evidence type="ECO:0000313" key="2">
    <source>
        <dbReference type="EMBL" id="GAL86249.1"/>
    </source>
</evidence>
<dbReference type="AlphaFoldDB" id="A0A098LII5"/>
<evidence type="ECO:0000259" key="1">
    <source>
        <dbReference type="PROSITE" id="PS50846"/>
    </source>
</evidence>
<accession>A0A098LII5</accession>